<dbReference type="Proteomes" id="UP000070444">
    <property type="component" value="Unassembled WGS sequence"/>
</dbReference>
<proteinExistence type="predicted"/>
<gene>
    <name evidence="2" type="ORF">CONCODRAFT_79946</name>
</gene>
<dbReference type="EMBL" id="KQ964602">
    <property type="protein sequence ID" value="KXN67972.1"/>
    <property type="molecule type" value="Genomic_DNA"/>
</dbReference>
<evidence type="ECO:0000313" key="3">
    <source>
        <dbReference type="Proteomes" id="UP000070444"/>
    </source>
</evidence>
<protein>
    <submittedName>
        <fullName evidence="2">Uncharacterized protein</fullName>
    </submittedName>
</protein>
<reference evidence="2 3" key="1">
    <citation type="journal article" date="2015" name="Genome Biol. Evol.">
        <title>Phylogenomic analyses indicate that early fungi evolved digesting cell walls of algal ancestors of land plants.</title>
        <authorList>
            <person name="Chang Y."/>
            <person name="Wang S."/>
            <person name="Sekimoto S."/>
            <person name="Aerts A.L."/>
            <person name="Choi C."/>
            <person name="Clum A."/>
            <person name="LaButti K.M."/>
            <person name="Lindquist E.A."/>
            <person name="Yee Ngan C."/>
            <person name="Ohm R.A."/>
            <person name="Salamov A.A."/>
            <person name="Grigoriev I.V."/>
            <person name="Spatafora J.W."/>
            <person name="Berbee M.L."/>
        </authorList>
    </citation>
    <scope>NUCLEOTIDE SEQUENCE [LARGE SCALE GENOMIC DNA]</scope>
    <source>
        <strain evidence="2 3">NRRL 28638</strain>
    </source>
</reference>
<feature type="region of interest" description="Disordered" evidence="1">
    <location>
        <begin position="66"/>
        <end position="88"/>
    </location>
</feature>
<organism evidence="2 3">
    <name type="scientific">Conidiobolus coronatus (strain ATCC 28846 / CBS 209.66 / NRRL 28638)</name>
    <name type="common">Delacroixia coronata</name>
    <dbReference type="NCBI Taxonomy" id="796925"/>
    <lineage>
        <taxon>Eukaryota</taxon>
        <taxon>Fungi</taxon>
        <taxon>Fungi incertae sedis</taxon>
        <taxon>Zoopagomycota</taxon>
        <taxon>Entomophthoromycotina</taxon>
        <taxon>Entomophthoromycetes</taxon>
        <taxon>Entomophthorales</taxon>
        <taxon>Ancylistaceae</taxon>
        <taxon>Conidiobolus</taxon>
    </lineage>
</organism>
<evidence type="ECO:0000313" key="2">
    <source>
        <dbReference type="EMBL" id="KXN67972.1"/>
    </source>
</evidence>
<evidence type="ECO:0000256" key="1">
    <source>
        <dbReference type="SAM" id="MobiDB-lite"/>
    </source>
</evidence>
<dbReference type="AlphaFoldDB" id="A0A137NZ08"/>
<keyword evidence="3" id="KW-1185">Reference proteome</keyword>
<name>A0A137NZ08_CONC2</name>
<sequence>MGENCTRNLPFSTKVMIVTLMSFSNKTIKEIEEITGVKSDKISRIYKSAIDRGFNPEKFPIELTEEHVNSDSDSNSNSNNKGKGKSNSFVNLAVKKRIYNRLLFRRVKLNKNKKL</sequence>
<dbReference type="OrthoDB" id="4329625at2759"/>
<accession>A0A137NZ08</accession>
<feature type="compositionally biased region" description="Low complexity" evidence="1">
    <location>
        <begin position="71"/>
        <end position="88"/>
    </location>
</feature>